<dbReference type="Pfam" id="PF04443">
    <property type="entry name" value="LuxE"/>
    <property type="match status" value="1"/>
</dbReference>
<organism evidence="2 3">
    <name type="scientific">Candidatus Wallbacteria bacterium GWC2_49_35</name>
    <dbReference type="NCBI Taxonomy" id="1817813"/>
    <lineage>
        <taxon>Bacteria</taxon>
        <taxon>Candidatus Walliibacteriota</taxon>
    </lineage>
</organism>
<evidence type="ECO:0000313" key="2">
    <source>
        <dbReference type="EMBL" id="OGM02984.1"/>
    </source>
</evidence>
<dbReference type="GO" id="GO:0047474">
    <property type="term" value="F:long-chain fatty acid--protein ligase activity"/>
    <property type="evidence" value="ECO:0007669"/>
    <property type="project" value="InterPro"/>
</dbReference>
<dbReference type="Proteomes" id="UP000178735">
    <property type="component" value="Unassembled WGS sequence"/>
</dbReference>
<comment type="caution">
    <text evidence="2">The sequence shown here is derived from an EMBL/GenBank/DDBJ whole genome shotgun (WGS) entry which is preliminary data.</text>
</comment>
<sequence length="383" mass="42500">MKYKPDSAEVSTLRNEIAAFIKNGGALPKKEREDKFNRLAVELFKLQFNAIAGYSKYCKKKNVTPENINDYLQIPPMPVSAFKSGDIFIYSNEEIYLTFKTSGTSGSERGNAYFSRSCAELTSLAIVENAKRYMFPDLVDTRFFLIAPSPEAMPNLTMAFGITEVMKNIGPYGGKHYLGPEGLKTEELMNDLKKCEQEKIPASIIAPSFAMVAILDKLAEKNMIFKMAPGSRVLDAGGFKGRSREISRPDMVKMIGERFSIMPQYCINALGMSELGTQYYDNNIKNHVAGIKAPVAKETPHWAKTLVMKLDGDMNYLAPNAYSINGALVHFDLSNFDRAAAILTDDLGCYREGGFEVLGRIKEGDLKGCSLTIEELIKKSGSN</sequence>
<name>A0A1F7WJG4_9BACT</name>
<gene>
    <name evidence="2" type="ORF">A2008_08940</name>
</gene>
<dbReference type="GO" id="GO:0008218">
    <property type="term" value="P:bioluminescence"/>
    <property type="evidence" value="ECO:0007669"/>
    <property type="project" value="InterPro"/>
</dbReference>
<reference evidence="2 3" key="1">
    <citation type="journal article" date="2016" name="Nat. Commun.">
        <title>Thousands of microbial genomes shed light on interconnected biogeochemical processes in an aquifer system.</title>
        <authorList>
            <person name="Anantharaman K."/>
            <person name="Brown C.T."/>
            <person name="Hug L.A."/>
            <person name="Sharon I."/>
            <person name="Castelle C.J."/>
            <person name="Probst A.J."/>
            <person name="Thomas B.C."/>
            <person name="Singh A."/>
            <person name="Wilkins M.J."/>
            <person name="Karaoz U."/>
            <person name="Brodie E.L."/>
            <person name="Williams K.H."/>
            <person name="Hubbard S.S."/>
            <person name="Banfield J.F."/>
        </authorList>
    </citation>
    <scope>NUCLEOTIDE SEQUENCE [LARGE SCALE GENOMIC DNA]</scope>
</reference>
<protein>
    <recommendedName>
        <fullName evidence="1">Acyl-protein synthetase LuxE domain-containing protein</fullName>
    </recommendedName>
</protein>
<evidence type="ECO:0000313" key="3">
    <source>
        <dbReference type="Proteomes" id="UP000178735"/>
    </source>
</evidence>
<dbReference type="AlphaFoldDB" id="A0A1F7WJG4"/>
<accession>A0A1F7WJG4</accession>
<dbReference type="STRING" id="1817813.A2008_08940"/>
<proteinExistence type="predicted"/>
<dbReference type="EMBL" id="MGFH01000192">
    <property type="protein sequence ID" value="OGM02984.1"/>
    <property type="molecule type" value="Genomic_DNA"/>
</dbReference>
<evidence type="ECO:0000259" key="1">
    <source>
        <dbReference type="Pfam" id="PF04443"/>
    </source>
</evidence>
<feature type="domain" description="Acyl-protein synthetase LuxE" evidence="1">
    <location>
        <begin position="27"/>
        <end position="375"/>
    </location>
</feature>
<dbReference type="InterPro" id="IPR007534">
    <property type="entry name" value="LuxE"/>
</dbReference>